<evidence type="ECO:0000256" key="1">
    <source>
        <dbReference type="SAM" id="SignalP"/>
    </source>
</evidence>
<comment type="caution">
    <text evidence="2">The sequence shown here is derived from an EMBL/GenBank/DDBJ whole genome shotgun (WGS) entry which is preliminary data.</text>
</comment>
<reference evidence="2 3" key="1">
    <citation type="submission" date="2022-12" db="EMBL/GenBank/DDBJ databases">
        <title>Chitinophagaceae gen. sp. nov., a new member of the family Chitinophagaceae, isolated from soil in a chemical factory.</title>
        <authorList>
            <person name="Ke Z."/>
        </authorList>
    </citation>
    <scope>NUCLEOTIDE SEQUENCE [LARGE SCALE GENOMIC DNA]</scope>
    <source>
        <strain evidence="2 3">LY-5</strain>
    </source>
</reference>
<evidence type="ECO:0000313" key="3">
    <source>
        <dbReference type="Proteomes" id="UP001210231"/>
    </source>
</evidence>
<evidence type="ECO:0000313" key="2">
    <source>
        <dbReference type="EMBL" id="MDA3615811.1"/>
    </source>
</evidence>
<feature type="signal peptide" evidence="1">
    <location>
        <begin position="1"/>
        <end position="19"/>
    </location>
</feature>
<dbReference type="RefSeq" id="WP_407032139.1">
    <property type="nucleotide sequence ID" value="NZ_JAQGEF010000017.1"/>
</dbReference>
<name>A0ABT4ULT9_9BACT</name>
<proteinExistence type="predicted"/>
<gene>
    <name evidence="2" type="ORF">O3P16_13410</name>
</gene>
<protein>
    <submittedName>
        <fullName evidence="2">GLPGLI family protein</fullName>
    </submittedName>
</protein>
<dbReference type="EMBL" id="JAQGEF010000017">
    <property type="protein sequence ID" value="MDA3615811.1"/>
    <property type="molecule type" value="Genomic_DNA"/>
</dbReference>
<dbReference type="Proteomes" id="UP001210231">
    <property type="component" value="Unassembled WGS sequence"/>
</dbReference>
<dbReference type="InterPro" id="IPR005901">
    <property type="entry name" value="GLPGLI"/>
</dbReference>
<sequence length="254" mass="29319">MKLFIFIAAIFITTASANAQTPFLTSGTVEYEVKINMSKNIDPNNSWAKNMAAQYGNYSTQYYKLAFNDQQSIYKKGKEFENKWDNYLAYTGYNEKNFTLTNFKENTITQFKNIFDKQFLIQDSALKIDWRLMDETREIAGFNCRKAVGRFNDTLYVIAFYSDQIVSQAGPLLFNGLPGLILGIAFPRYNYTIYATKVNMATPPESEFTYNIKKPINTTRKEIEKTTNELMARWGENENPDEKNKAIANILINN</sequence>
<keyword evidence="3" id="KW-1185">Reference proteome</keyword>
<organism evidence="2 3">
    <name type="scientific">Polluticaenibacter yanchengensis</name>
    <dbReference type="NCBI Taxonomy" id="3014562"/>
    <lineage>
        <taxon>Bacteria</taxon>
        <taxon>Pseudomonadati</taxon>
        <taxon>Bacteroidota</taxon>
        <taxon>Chitinophagia</taxon>
        <taxon>Chitinophagales</taxon>
        <taxon>Chitinophagaceae</taxon>
        <taxon>Polluticaenibacter</taxon>
    </lineage>
</organism>
<keyword evidence="1" id="KW-0732">Signal</keyword>
<accession>A0ABT4ULT9</accession>
<dbReference type="NCBIfam" id="TIGR01200">
    <property type="entry name" value="GLPGLI"/>
    <property type="match status" value="1"/>
</dbReference>
<feature type="chain" id="PRO_5045646277" evidence="1">
    <location>
        <begin position="20"/>
        <end position="254"/>
    </location>
</feature>